<evidence type="ECO:0000256" key="1">
    <source>
        <dbReference type="SAM" id="Phobius"/>
    </source>
</evidence>
<accession>A0A7J5DVI4</accession>
<keyword evidence="1" id="KW-0472">Membrane</keyword>
<keyword evidence="1" id="KW-1133">Transmembrane helix</keyword>
<feature type="transmembrane region" description="Helical" evidence="1">
    <location>
        <begin position="204"/>
        <end position="226"/>
    </location>
</feature>
<dbReference type="InterPro" id="IPR023346">
    <property type="entry name" value="Lysozyme-like_dom_sf"/>
</dbReference>
<dbReference type="Proteomes" id="UP000449906">
    <property type="component" value="Unassembled WGS sequence"/>
</dbReference>
<keyword evidence="1" id="KW-0812">Transmembrane</keyword>
<dbReference type="InterPro" id="IPR043992">
    <property type="entry name" value="SLT_3"/>
</dbReference>
<dbReference type="SUPFAM" id="SSF53955">
    <property type="entry name" value="Lysozyme-like"/>
    <property type="match status" value="1"/>
</dbReference>
<protein>
    <recommendedName>
        <fullName evidence="2">Transglycosylase SLT domain-containing protein</fullName>
    </recommendedName>
</protein>
<proteinExistence type="predicted"/>
<gene>
    <name evidence="3" type="ORF">F9L07_19875</name>
</gene>
<evidence type="ECO:0000313" key="3">
    <source>
        <dbReference type="EMBL" id="KAB2809301.1"/>
    </source>
</evidence>
<name>A0A7J5DVI4_NOCSI</name>
<dbReference type="EMBL" id="WBVM01000002">
    <property type="protein sequence ID" value="KAB2809301.1"/>
    <property type="molecule type" value="Genomic_DNA"/>
</dbReference>
<reference evidence="3 4" key="1">
    <citation type="submission" date="2019-09" db="EMBL/GenBank/DDBJ databases">
        <title>Pimelobacter sp. isolated from Paulinella.</title>
        <authorList>
            <person name="Jeong S.E."/>
        </authorList>
    </citation>
    <scope>NUCLEOTIDE SEQUENCE [LARGE SCALE GENOMIC DNA]</scope>
    <source>
        <strain evidence="3 4">Pch-N</strain>
    </source>
</reference>
<dbReference type="AlphaFoldDB" id="A0A7J5DVI4"/>
<dbReference type="Pfam" id="PF18896">
    <property type="entry name" value="SLT_3"/>
    <property type="match status" value="1"/>
</dbReference>
<comment type="caution">
    <text evidence="3">The sequence shown here is derived from an EMBL/GenBank/DDBJ whole genome shotgun (WGS) entry which is preliminary data.</text>
</comment>
<evidence type="ECO:0000313" key="4">
    <source>
        <dbReference type="Proteomes" id="UP000449906"/>
    </source>
</evidence>
<evidence type="ECO:0000259" key="2">
    <source>
        <dbReference type="Pfam" id="PF18896"/>
    </source>
</evidence>
<sequence length="239" mass="24344">MPTLSMRKVAQLATGAGVSRPMLATAVAVAMAESSLNTAAVGDVALVDRTWGPSIGLWQIRSLKAETGTGRPRDANRLKNAEFNARAMFSISASGTNWSPWSTYKDGSYRKYLPAAQKAVNAQLGADPLAGTDLGYTPPSGQKIPAAPKVGARQAGFDGFDLPGPDAMYGLGGIGLGLLGAGKGAIDGLTDDVGTQLRAAALEALLWTAALGLGVSLVLVGTWATVRAGAREAMSGGTA</sequence>
<organism evidence="3 4">
    <name type="scientific">Nocardioides simplex</name>
    <name type="common">Arthrobacter simplex</name>
    <dbReference type="NCBI Taxonomy" id="2045"/>
    <lineage>
        <taxon>Bacteria</taxon>
        <taxon>Bacillati</taxon>
        <taxon>Actinomycetota</taxon>
        <taxon>Actinomycetes</taxon>
        <taxon>Propionibacteriales</taxon>
        <taxon>Nocardioidaceae</taxon>
        <taxon>Pimelobacter</taxon>
    </lineage>
</organism>
<dbReference type="RefSeq" id="WP_151581505.1">
    <property type="nucleotide sequence ID" value="NZ_WBVM01000002.1"/>
</dbReference>
<feature type="domain" description="Transglycosylase SLT" evidence="2">
    <location>
        <begin position="10"/>
        <end position="103"/>
    </location>
</feature>